<evidence type="ECO:0000313" key="2">
    <source>
        <dbReference type="EMBL" id="RIH84086.1"/>
    </source>
</evidence>
<dbReference type="Proteomes" id="UP000265800">
    <property type="component" value="Unassembled WGS sequence"/>
</dbReference>
<accession>A0A399EKB8</accession>
<reference evidence="2 3" key="1">
    <citation type="submission" date="2018-08" db="EMBL/GenBank/DDBJ databases">
        <title>Meiothermus luteus KCTC 52599 genome sequencing project.</title>
        <authorList>
            <person name="Da Costa M.S."/>
            <person name="Albuquerque L."/>
            <person name="Raposo P."/>
            <person name="Froufe H.J.C."/>
            <person name="Barroso C.S."/>
            <person name="Egas C."/>
        </authorList>
    </citation>
    <scope>NUCLEOTIDE SEQUENCE [LARGE SCALE GENOMIC DNA]</scope>
    <source>
        <strain evidence="2 3">KCTC 52599</strain>
    </source>
</reference>
<comment type="caution">
    <text evidence="2">The sequence shown here is derived from an EMBL/GenBank/DDBJ whole genome shotgun (WGS) entry which is preliminary data.</text>
</comment>
<feature type="region of interest" description="Disordered" evidence="1">
    <location>
        <begin position="17"/>
        <end position="38"/>
    </location>
</feature>
<organism evidence="2 3">
    <name type="scientific">Meiothermus luteus</name>
    <dbReference type="NCBI Taxonomy" id="2026184"/>
    <lineage>
        <taxon>Bacteria</taxon>
        <taxon>Thermotogati</taxon>
        <taxon>Deinococcota</taxon>
        <taxon>Deinococci</taxon>
        <taxon>Thermales</taxon>
        <taxon>Thermaceae</taxon>
        <taxon>Meiothermus</taxon>
    </lineage>
</organism>
<gene>
    <name evidence="2" type="ORF">Mlute_02012</name>
</gene>
<evidence type="ECO:0000313" key="3">
    <source>
        <dbReference type="Proteomes" id="UP000265800"/>
    </source>
</evidence>
<name>A0A399EKB8_9DEIN</name>
<dbReference type="AlphaFoldDB" id="A0A399EKB8"/>
<evidence type="ECO:0000256" key="1">
    <source>
        <dbReference type="SAM" id="MobiDB-lite"/>
    </source>
</evidence>
<sequence>MASVNCTRTPAALLPVEPIAGAGARSSTPTRRPRSASR</sequence>
<dbReference type="EMBL" id="QWKZ01000067">
    <property type="protein sequence ID" value="RIH84086.1"/>
    <property type="molecule type" value="Genomic_DNA"/>
</dbReference>
<protein>
    <submittedName>
        <fullName evidence="2">Uncharacterized protein</fullName>
    </submittedName>
</protein>
<keyword evidence="3" id="KW-1185">Reference proteome</keyword>
<proteinExistence type="predicted"/>